<evidence type="ECO:0000313" key="2">
    <source>
        <dbReference type="EMBL" id="KGO98667.1"/>
    </source>
</evidence>
<dbReference type="Pfam" id="PF18431">
    <property type="entry name" value="RNAse_A_bac"/>
    <property type="match status" value="1"/>
</dbReference>
<evidence type="ECO:0000259" key="1">
    <source>
        <dbReference type="Pfam" id="PF18431"/>
    </source>
</evidence>
<organism evidence="2 3">
    <name type="scientific">Lysobacter defluvii IMMIB APB-9 = DSM 18482</name>
    <dbReference type="NCBI Taxonomy" id="1385515"/>
    <lineage>
        <taxon>Bacteria</taxon>
        <taxon>Pseudomonadati</taxon>
        <taxon>Pseudomonadota</taxon>
        <taxon>Gammaproteobacteria</taxon>
        <taxon>Lysobacterales</taxon>
        <taxon>Lysobacteraceae</taxon>
        <taxon>Novilysobacter</taxon>
    </lineage>
</organism>
<feature type="domain" description="Bacterial CdiA-CT RNAse A" evidence="1">
    <location>
        <begin position="145"/>
        <end position="256"/>
    </location>
</feature>
<comment type="caution">
    <text evidence="2">The sequence shown here is derived from an EMBL/GenBank/DDBJ whole genome shotgun (WGS) entry which is preliminary data.</text>
</comment>
<dbReference type="STRING" id="1385515.GCA_000423325_01798"/>
<evidence type="ECO:0000313" key="3">
    <source>
        <dbReference type="Proteomes" id="UP000030003"/>
    </source>
</evidence>
<keyword evidence="3" id="KW-1185">Reference proteome</keyword>
<dbReference type="EMBL" id="AVBH01000058">
    <property type="protein sequence ID" value="KGO98667.1"/>
    <property type="molecule type" value="Genomic_DNA"/>
</dbReference>
<dbReference type="Proteomes" id="UP000030003">
    <property type="component" value="Unassembled WGS sequence"/>
</dbReference>
<dbReference type="CDD" id="cd20684">
    <property type="entry name" value="CdiA-CT_Yk_RNaseA-like"/>
    <property type="match status" value="1"/>
</dbReference>
<gene>
    <name evidence="2" type="ORF">N791_14775</name>
</gene>
<accession>A0A0A0M9J5</accession>
<proteinExistence type="predicted"/>
<dbReference type="OrthoDB" id="9816400at2"/>
<protein>
    <recommendedName>
        <fullName evidence="1">Bacterial CdiA-CT RNAse A domain-containing protein</fullName>
    </recommendedName>
</protein>
<dbReference type="InterPro" id="IPR041436">
    <property type="entry name" value="RNAse_A_bac"/>
</dbReference>
<name>A0A0A0M9J5_9GAMM</name>
<dbReference type="AlphaFoldDB" id="A0A0A0M9J5"/>
<sequence>MDFGSVQSGLSMLQSPAQSVLFDALRGNGGFDLQAASSLAREAIDLPTHIGQLAESGQLGEFLDAVLDAVILADRSPVFSEQLLPLLGDVRSALQELPADSLSYTDREAVEATVGELDALLGPVETPDAPEVPGGGLQAHEDAGGHLIERHVGKSEQWLVDRVNRDNISAASSFIDLPEAERLVAETLMENQDRVDAWLDGAGGNRLVIDASFDSSTGISVVRGSDSAQDVYSVKLVLERSDRIEDIGFRIVTGYPTTP</sequence>
<dbReference type="RefSeq" id="WP_052106705.1">
    <property type="nucleotide sequence ID" value="NZ_AUHT01000008.1"/>
</dbReference>
<reference evidence="2 3" key="1">
    <citation type="submission" date="2013-08" db="EMBL/GenBank/DDBJ databases">
        <title>Genomic analysis of Lysobacter defluvii.</title>
        <authorList>
            <person name="Wang Q."/>
            <person name="Wang G."/>
        </authorList>
    </citation>
    <scope>NUCLEOTIDE SEQUENCE [LARGE SCALE GENOMIC DNA]</scope>
    <source>
        <strain evidence="2 3">IMMIB APB-9</strain>
    </source>
</reference>
<dbReference type="eggNOG" id="ENOG5032HGS">
    <property type="taxonomic scope" value="Bacteria"/>
</dbReference>